<organism evidence="2 3">
    <name type="scientific">Genlisea aurea</name>
    <dbReference type="NCBI Taxonomy" id="192259"/>
    <lineage>
        <taxon>Eukaryota</taxon>
        <taxon>Viridiplantae</taxon>
        <taxon>Streptophyta</taxon>
        <taxon>Embryophyta</taxon>
        <taxon>Tracheophyta</taxon>
        <taxon>Spermatophyta</taxon>
        <taxon>Magnoliopsida</taxon>
        <taxon>eudicotyledons</taxon>
        <taxon>Gunneridae</taxon>
        <taxon>Pentapetalae</taxon>
        <taxon>asterids</taxon>
        <taxon>lamiids</taxon>
        <taxon>Lamiales</taxon>
        <taxon>Lentibulariaceae</taxon>
        <taxon>Genlisea</taxon>
    </lineage>
</organism>
<dbReference type="Proteomes" id="UP000015453">
    <property type="component" value="Unassembled WGS sequence"/>
</dbReference>
<sequence>MFEGLLRSKFFSKCKSIFKVTRKRIEMIMKKRNAMQKYMRNDILELLRNNLDINAYGRAEGLMVEMKRSDCYELVDGFCSHLLTNLESISKQRECPEDCREAVSSLMYAAARFADLPELRDLRTLFSDRYGKSIDLYVNKQFLEKLKPGVSPKRVELNLLEEIASGSGLDWSSKALENSL</sequence>
<dbReference type="Pfam" id="PF03398">
    <property type="entry name" value="Ist1"/>
    <property type="match status" value="1"/>
</dbReference>
<keyword evidence="3" id="KW-1185">Reference proteome</keyword>
<dbReference type="EMBL" id="AUSU01002737">
    <property type="protein sequence ID" value="EPS68178.1"/>
    <property type="molecule type" value="Genomic_DNA"/>
</dbReference>
<dbReference type="InterPro" id="IPR042277">
    <property type="entry name" value="IST1-like"/>
</dbReference>
<name>S8DY26_9LAMI</name>
<comment type="caution">
    <text evidence="2">The sequence shown here is derived from an EMBL/GenBank/DDBJ whole genome shotgun (WGS) entry which is preliminary data.</text>
</comment>
<dbReference type="PANTHER" id="PTHR12161:SF88">
    <property type="entry name" value="REGULATOR OF VPS4 ACTIVITY IN THE MVB PATHWAY PROTEIN"/>
    <property type="match status" value="1"/>
</dbReference>
<evidence type="ECO:0000313" key="3">
    <source>
        <dbReference type="Proteomes" id="UP000015453"/>
    </source>
</evidence>
<dbReference type="InterPro" id="IPR005061">
    <property type="entry name" value="Ist1"/>
</dbReference>
<proteinExistence type="inferred from homology"/>
<dbReference type="AlphaFoldDB" id="S8DY26"/>
<accession>S8DY26</accession>
<reference evidence="2 3" key="1">
    <citation type="journal article" date="2013" name="BMC Genomics">
        <title>The miniature genome of a carnivorous plant Genlisea aurea contains a low number of genes and short non-coding sequences.</title>
        <authorList>
            <person name="Leushkin E.V."/>
            <person name="Sutormin R.A."/>
            <person name="Nabieva E.R."/>
            <person name="Penin A.A."/>
            <person name="Kondrashov A.S."/>
            <person name="Logacheva M.D."/>
        </authorList>
    </citation>
    <scope>NUCLEOTIDE SEQUENCE [LARGE SCALE GENOMIC DNA]</scope>
</reference>
<evidence type="ECO:0000256" key="1">
    <source>
        <dbReference type="ARBA" id="ARBA00005536"/>
    </source>
</evidence>
<comment type="similarity">
    <text evidence="1">Belongs to the IST1 family.</text>
</comment>
<dbReference type="OrthoDB" id="29853at2759"/>
<dbReference type="FunFam" id="1.20.1260.60:FF:000002">
    <property type="entry name" value="Vacuolar protein sorting-associated protein IST1"/>
    <property type="match status" value="1"/>
</dbReference>
<feature type="non-terminal residue" evidence="2">
    <location>
        <position position="180"/>
    </location>
</feature>
<dbReference type="PANTHER" id="PTHR12161">
    <property type="entry name" value="IST1 FAMILY MEMBER"/>
    <property type="match status" value="1"/>
</dbReference>
<gene>
    <name evidence="2" type="ORF">M569_06595</name>
</gene>
<protein>
    <recommendedName>
        <fullName evidence="4">IST1-like protein</fullName>
    </recommendedName>
</protein>
<evidence type="ECO:0000313" key="2">
    <source>
        <dbReference type="EMBL" id="EPS68178.1"/>
    </source>
</evidence>
<dbReference type="GO" id="GO:0015031">
    <property type="term" value="P:protein transport"/>
    <property type="evidence" value="ECO:0007669"/>
    <property type="project" value="InterPro"/>
</dbReference>
<evidence type="ECO:0008006" key="4">
    <source>
        <dbReference type="Google" id="ProtNLM"/>
    </source>
</evidence>
<dbReference type="Gene3D" id="1.20.1260.60">
    <property type="entry name" value="Vacuolar protein sorting-associated protein Ist1"/>
    <property type="match status" value="1"/>
</dbReference>